<keyword evidence="3" id="KW-1185">Reference proteome</keyword>
<evidence type="ECO:0000313" key="3">
    <source>
        <dbReference type="Proteomes" id="UP000790347"/>
    </source>
</evidence>
<keyword evidence="1" id="KW-0812">Transmembrane</keyword>
<name>A0A922L785_DERFA</name>
<feature type="transmembrane region" description="Helical" evidence="1">
    <location>
        <begin position="52"/>
        <end position="72"/>
    </location>
</feature>
<sequence>MTDQKNGSLNSDPMAVVVSGCHVFKSRLCQKFGLISSVKKSRFKFPTKKKRCPNALLIIMCSTVGKVIFQVLGDRFMKSETKKKCNYH</sequence>
<comment type="caution">
    <text evidence="2">The sequence shown here is derived from an EMBL/GenBank/DDBJ whole genome shotgun (WGS) entry which is preliminary data.</text>
</comment>
<evidence type="ECO:0000313" key="2">
    <source>
        <dbReference type="EMBL" id="KAH9518099.1"/>
    </source>
</evidence>
<keyword evidence="1" id="KW-1133">Transmembrane helix</keyword>
<evidence type="ECO:0000256" key="1">
    <source>
        <dbReference type="SAM" id="Phobius"/>
    </source>
</evidence>
<reference evidence="2" key="2">
    <citation type="journal article" date="2022" name="Res Sq">
        <title>Comparative Genomics Reveals Insights into the Divergent Evolution of Astigmatic Mites and Household Pest Adaptations.</title>
        <authorList>
            <person name="Xiong Q."/>
            <person name="Wan A.T.-Y."/>
            <person name="Liu X.-Y."/>
            <person name="Fung C.S.-H."/>
            <person name="Xiao X."/>
            <person name="Malainual N."/>
            <person name="Hou J."/>
            <person name="Wang L."/>
            <person name="Wang M."/>
            <person name="Yang K."/>
            <person name="Cui Y."/>
            <person name="Leung E."/>
            <person name="Nong W."/>
            <person name="Shin S.-K."/>
            <person name="Au S."/>
            <person name="Jeong K.Y."/>
            <person name="Chew F.T."/>
            <person name="Hui J."/>
            <person name="Leung T.F."/>
            <person name="Tungtrongchitr A."/>
            <person name="Zhong N."/>
            <person name="Liu Z."/>
            <person name="Tsui S."/>
        </authorList>
    </citation>
    <scope>NUCLEOTIDE SEQUENCE</scope>
    <source>
        <strain evidence="2">Derf</strain>
        <tissue evidence="2">Whole organism</tissue>
    </source>
</reference>
<proteinExistence type="predicted"/>
<dbReference type="Proteomes" id="UP000790347">
    <property type="component" value="Unassembled WGS sequence"/>
</dbReference>
<accession>A0A922L785</accession>
<keyword evidence="1" id="KW-0472">Membrane</keyword>
<gene>
    <name evidence="2" type="ORF">DERF_008696</name>
</gene>
<reference evidence="2" key="1">
    <citation type="submission" date="2013-05" db="EMBL/GenBank/DDBJ databases">
        <authorList>
            <person name="Yim A.K.Y."/>
            <person name="Chan T.F."/>
            <person name="Ji K.M."/>
            <person name="Liu X.Y."/>
            <person name="Zhou J.W."/>
            <person name="Li R.Q."/>
            <person name="Yang K.Y."/>
            <person name="Li J."/>
            <person name="Li M."/>
            <person name="Law P.T.W."/>
            <person name="Wu Y.L."/>
            <person name="Cai Z.L."/>
            <person name="Qin H."/>
            <person name="Bao Y."/>
            <person name="Leung R.K.K."/>
            <person name="Ng P.K.S."/>
            <person name="Zou J."/>
            <person name="Zhong X.J."/>
            <person name="Ran P.X."/>
            <person name="Zhong N.S."/>
            <person name="Liu Z.G."/>
            <person name="Tsui S.K.W."/>
        </authorList>
    </citation>
    <scope>NUCLEOTIDE SEQUENCE</scope>
    <source>
        <strain evidence="2">Derf</strain>
        <tissue evidence="2">Whole organism</tissue>
    </source>
</reference>
<organism evidence="2 3">
    <name type="scientific">Dermatophagoides farinae</name>
    <name type="common">American house dust mite</name>
    <dbReference type="NCBI Taxonomy" id="6954"/>
    <lineage>
        <taxon>Eukaryota</taxon>
        <taxon>Metazoa</taxon>
        <taxon>Ecdysozoa</taxon>
        <taxon>Arthropoda</taxon>
        <taxon>Chelicerata</taxon>
        <taxon>Arachnida</taxon>
        <taxon>Acari</taxon>
        <taxon>Acariformes</taxon>
        <taxon>Sarcoptiformes</taxon>
        <taxon>Astigmata</taxon>
        <taxon>Psoroptidia</taxon>
        <taxon>Analgoidea</taxon>
        <taxon>Pyroglyphidae</taxon>
        <taxon>Dermatophagoidinae</taxon>
        <taxon>Dermatophagoides</taxon>
    </lineage>
</organism>
<dbReference type="AlphaFoldDB" id="A0A922L785"/>
<dbReference type="EMBL" id="ASGP02000003">
    <property type="protein sequence ID" value="KAH9518099.1"/>
    <property type="molecule type" value="Genomic_DNA"/>
</dbReference>
<protein>
    <submittedName>
        <fullName evidence="2">Uncharacterized protein</fullName>
    </submittedName>
</protein>